<keyword evidence="4" id="KW-0732">Signal</keyword>
<dbReference type="GO" id="GO:0004423">
    <property type="term" value="F:iduronate-2-sulfatase activity"/>
    <property type="evidence" value="ECO:0007669"/>
    <property type="project" value="InterPro"/>
</dbReference>
<evidence type="ECO:0000313" key="9">
    <source>
        <dbReference type="Proteomes" id="UP001208570"/>
    </source>
</evidence>
<evidence type="ECO:0000256" key="6">
    <source>
        <dbReference type="ARBA" id="ARBA00022837"/>
    </source>
</evidence>
<evidence type="ECO:0000256" key="1">
    <source>
        <dbReference type="ARBA" id="ARBA00001913"/>
    </source>
</evidence>
<keyword evidence="5" id="KW-0378">Hydrolase</keyword>
<name>A0AAD9J6H2_9ANNE</name>
<dbReference type="PANTHER" id="PTHR45953">
    <property type="entry name" value="IDURONATE 2-SULFATASE"/>
    <property type="match status" value="1"/>
</dbReference>
<organism evidence="8 9">
    <name type="scientific">Paralvinella palmiformis</name>
    <dbReference type="NCBI Taxonomy" id="53620"/>
    <lineage>
        <taxon>Eukaryota</taxon>
        <taxon>Metazoa</taxon>
        <taxon>Spiralia</taxon>
        <taxon>Lophotrochozoa</taxon>
        <taxon>Annelida</taxon>
        <taxon>Polychaeta</taxon>
        <taxon>Sedentaria</taxon>
        <taxon>Canalipalpata</taxon>
        <taxon>Terebellida</taxon>
        <taxon>Terebelliformia</taxon>
        <taxon>Alvinellidae</taxon>
        <taxon>Paralvinella</taxon>
    </lineage>
</organism>
<dbReference type="Pfam" id="PF00884">
    <property type="entry name" value="Sulfatase"/>
    <property type="match status" value="1"/>
</dbReference>
<dbReference type="Proteomes" id="UP001208570">
    <property type="component" value="Unassembled WGS sequence"/>
</dbReference>
<keyword evidence="9" id="KW-1185">Reference proteome</keyword>
<dbReference type="CDD" id="cd16030">
    <property type="entry name" value="iduronate-2-sulfatase"/>
    <property type="match status" value="1"/>
</dbReference>
<dbReference type="InterPro" id="IPR017850">
    <property type="entry name" value="Alkaline_phosphatase_core_sf"/>
</dbReference>
<dbReference type="EMBL" id="JAODUP010000556">
    <property type="protein sequence ID" value="KAK2147364.1"/>
    <property type="molecule type" value="Genomic_DNA"/>
</dbReference>
<dbReference type="InterPro" id="IPR035874">
    <property type="entry name" value="IDS"/>
</dbReference>
<gene>
    <name evidence="8" type="ORF">LSH36_556g00040</name>
</gene>
<keyword evidence="6" id="KW-0106">Calcium</keyword>
<evidence type="ECO:0000256" key="4">
    <source>
        <dbReference type="ARBA" id="ARBA00022729"/>
    </source>
</evidence>
<comment type="caution">
    <text evidence="8">The sequence shown here is derived from an EMBL/GenBank/DDBJ whole genome shotgun (WGS) entry which is preliminary data.</text>
</comment>
<dbReference type="InterPro" id="IPR000917">
    <property type="entry name" value="Sulfatase_N"/>
</dbReference>
<evidence type="ECO:0000256" key="3">
    <source>
        <dbReference type="ARBA" id="ARBA00022723"/>
    </source>
</evidence>
<feature type="domain" description="Sulfatase N-terminal" evidence="7">
    <location>
        <begin position="45"/>
        <end position="401"/>
    </location>
</feature>
<comment type="similarity">
    <text evidence="2">Belongs to the sulfatase family.</text>
</comment>
<accession>A0AAD9J6H2</accession>
<evidence type="ECO:0000313" key="8">
    <source>
        <dbReference type="EMBL" id="KAK2147364.1"/>
    </source>
</evidence>
<dbReference type="PANTHER" id="PTHR45953:SF1">
    <property type="entry name" value="IDURONATE 2-SULFATASE"/>
    <property type="match status" value="1"/>
</dbReference>
<evidence type="ECO:0000259" key="7">
    <source>
        <dbReference type="Pfam" id="PF00884"/>
    </source>
</evidence>
<keyword evidence="3" id="KW-0479">Metal-binding</keyword>
<evidence type="ECO:0000256" key="2">
    <source>
        <dbReference type="ARBA" id="ARBA00008779"/>
    </source>
</evidence>
<dbReference type="SUPFAM" id="SSF53649">
    <property type="entry name" value="Alkaline phosphatase-like"/>
    <property type="match status" value="1"/>
</dbReference>
<reference evidence="8" key="1">
    <citation type="journal article" date="2023" name="Mol. Biol. Evol.">
        <title>Third-Generation Sequencing Reveals the Adaptive Role of the Epigenome in Three Deep-Sea Polychaetes.</title>
        <authorList>
            <person name="Perez M."/>
            <person name="Aroh O."/>
            <person name="Sun Y."/>
            <person name="Lan Y."/>
            <person name="Juniper S.K."/>
            <person name="Young C.R."/>
            <person name="Angers B."/>
            <person name="Qian P.Y."/>
        </authorList>
    </citation>
    <scope>NUCLEOTIDE SEQUENCE</scope>
    <source>
        <strain evidence="8">P08H-3</strain>
    </source>
</reference>
<sequence length="532" mass="60419">MELPTSMELEDSDSSVIHIEQIEIKKPESSLPKTETSKTQVTRLNVLFLVSDDLRPQLESYKGIDYPNSGSKLNMYTPNLDRLAKKSLQMDKAYVQFSVCCPSRASYMTSRRPDTTQVWDLTTFWREAGGNFTTIPQYFKERGYRTAGFGKIYHPGKGGGNNDVPMSWTEPYYHEPNGLFYQVINNSWWAVPEELSAAKPLHDEGITTAAIELLEELAPEARYGKQPFFVAIGFQKPHIPFVFPERYLVHYPLMTVDLAPNPYAPVDFPTIAWFHIEGSNYDDIKATGKTGITLNETLPDDAAMLYRRAYFSCISFVDDMVGRLLKALDNLELTENTIVTFIGDHGFHLGENGMWGKHTNMEQATHAPLMIHVPGRTSSGMRSKSIAEFVDLFPTIVEAAGLDPIPPCPESSRDVHACTEGRSFVHLFGDSERAFKDFAFSQISRGTVMGYAVRDAHYRYVEWVPTSQNVVNDNECVRTLDWQHLVGRELYDHLTDPEENKNIAEDNTYEDVVSRLKMALRKIIKSRFEVKC</sequence>
<dbReference type="GO" id="GO:0005737">
    <property type="term" value="C:cytoplasm"/>
    <property type="evidence" value="ECO:0007669"/>
    <property type="project" value="TreeGrafter"/>
</dbReference>
<dbReference type="GO" id="GO:0046872">
    <property type="term" value="F:metal ion binding"/>
    <property type="evidence" value="ECO:0007669"/>
    <property type="project" value="UniProtKB-KW"/>
</dbReference>
<evidence type="ECO:0000256" key="5">
    <source>
        <dbReference type="ARBA" id="ARBA00022801"/>
    </source>
</evidence>
<dbReference type="Gene3D" id="3.40.720.10">
    <property type="entry name" value="Alkaline Phosphatase, subunit A"/>
    <property type="match status" value="1"/>
</dbReference>
<dbReference type="AlphaFoldDB" id="A0AAD9J6H2"/>
<proteinExistence type="inferred from homology"/>
<comment type="cofactor">
    <cofactor evidence="1">
        <name>Ca(2+)</name>
        <dbReference type="ChEBI" id="CHEBI:29108"/>
    </cofactor>
</comment>
<protein>
    <recommendedName>
        <fullName evidence="7">Sulfatase N-terminal domain-containing protein</fullName>
    </recommendedName>
</protein>